<feature type="transmembrane region" description="Helical" evidence="10">
    <location>
        <begin position="187"/>
        <end position="208"/>
    </location>
</feature>
<feature type="transmembrane region" description="Helical" evidence="10">
    <location>
        <begin position="458"/>
        <end position="482"/>
    </location>
</feature>
<keyword evidence="10" id="KW-0997">Cell inner membrane</keyword>
<feature type="transmembrane region" description="Helical" evidence="10">
    <location>
        <begin position="156"/>
        <end position="180"/>
    </location>
</feature>
<dbReference type="HAMAP" id="MF_02078">
    <property type="entry name" value="MurJ_MviN"/>
    <property type="match status" value="1"/>
</dbReference>
<proteinExistence type="inferred from homology"/>
<evidence type="ECO:0000256" key="3">
    <source>
        <dbReference type="ARBA" id="ARBA00022692"/>
    </source>
</evidence>
<feature type="transmembrane region" description="Helical" evidence="10">
    <location>
        <begin position="343"/>
        <end position="367"/>
    </location>
</feature>
<organism evidence="13 14">
    <name type="scientific">Aquimonas voraii</name>
    <dbReference type="NCBI Taxonomy" id="265719"/>
    <lineage>
        <taxon>Bacteria</taxon>
        <taxon>Pseudomonadati</taxon>
        <taxon>Pseudomonadota</taxon>
        <taxon>Gammaproteobacteria</taxon>
        <taxon>Lysobacterales</taxon>
        <taxon>Lysobacteraceae</taxon>
        <taxon>Aquimonas</taxon>
    </lineage>
</organism>
<keyword evidence="5 10" id="KW-0573">Peptidoglycan synthesis</keyword>
<dbReference type="PANTHER" id="PTHR47019:SF1">
    <property type="entry name" value="LIPID II FLIPPASE MURJ"/>
    <property type="match status" value="1"/>
</dbReference>
<protein>
    <recommendedName>
        <fullName evidence="10">Probable lipid II flippase MurJ</fullName>
    </recommendedName>
</protein>
<evidence type="ECO:0000313" key="14">
    <source>
        <dbReference type="Proteomes" id="UP000199603"/>
    </source>
</evidence>
<keyword evidence="7 10" id="KW-0472">Membrane</keyword>
<dbReference type="Pfam" id="PF03023">
    <property type="entry name" value="MurJ"/>
    <property type="match status" value="1"/>
</dbReference>
<evidence type="ECO:0000256" key="12">
    <source>
        <dbReference type="SAM" id="MobiDB-lite"/>
    </source>
</evidence>
<dbReference type="AlphaFoldDB" id="A0A1G6XN56"/>
<dbReference type="EMBL" id="FNAG01000007">
    <property type="protein sequence ID" value="SDD78865.1"/>
    <property type="molecule type" value="Genomic_DNA"/>
</dbReference>
<evidence type="ECO:0000256" key="1">
    <source>
        <dbReference type="ARBA" id="ARBA00004651"/>
    </source>
</evidence>
<evidence type="ECO:0000256" key="5">
    <source>
        <dbReference type="ARBA" id="ARBA00022984"/>
    </source>
</evidence>
<dbReference type="PRINTS" id="PR01806">
    <property type="entry name" value="VIRFACTRMVIN"/>
</dbReference>
<evidence type="ECO:0000256" key="4">
    <source>
        <dbReference type="ARBA" id="ARBA00022960"/>
    </source>
</evidence>
<feature type="transmembrane region" description="Helical" evidence="10">
    <location>
        <begin position="267"/>
        <end position="289"/>
    </location>
</feature>
<name>A0A1G6XN56_9GAMM</name>
<reference evidence="13 14" key="1">
    <citation type="submission" date="2016-10" db="EMBL/GenBank/DDBJ databases">
        <authorList>
            <person name="de Groot N.N."/>
        </authorList>
    </citation>
    <scope>NUCLEOTIDE SEQUENCE [LARGE SCALE GENOMIC DNA]</scope>
    <source>
        <strain evidence="13 14">DSM 16957</strain>
    </source>
</reference>
<dbReference type="GO" id="GO:0009252">
    <property type="term" value="P:peptidoglycan biosynthetic process"/>
    <property type="evidence" value="ECO:0007669"/>
    <property type="project" value="UniProtKB-UniRule"/>
</dbReference>
<comment type="subcellular location">
    <subcellularLocation>
        <location evidence="10">Cell inner membrane</location>
        <topology evidence="10">Multi-pass membrane protein</topology>
    </subcellularLocation>
    <subcellularLocation>
        <location evidence="1">Cell membrane</location>
        <topology evidence="1">Multi-pass membrane protein</topology>
    </subcellularLocation>
</comment>
<dbReference type="CDD" id="cd13123">
    <property type="entry name" value="MATE_MurJ_like"/>
    <property type="match status" value="1"/>
</dbReference>
<evidence type="ECO:0000256" key="6">
    <source>
        <dbReference type="ARBA" id="ARBA00022989"/>
    </source>
</evidence>
<dbReference type="GO" id="GO:0034204">
    <property type="term" value="P:lipid translocation"/>
    <property type="evidence" value="ECO:0007669"/>
    <property type="project" value="TreeGrafter"/>
</dbReference>
<comment type="function">
    <text evidence="8 10 11">Involved in peptidoglycan biosynthesis. Transports lipid-linked peptidoglycan precursors from the inner to the outer leaflet of the cytoplasmic membrane.</text>
</comment>
<sequence>MLPALRIPNPESRIPRGGGNAAAPAQPKKMPNLLRSLASFSGPTFLSRILGLVREMVIAQTFGANAATDAFWIAFRIPNFFRRLFAEGSFSLAFVPVFTEYKQTREQAELRELIARTAGTLGAVLLVVTALGMLFAPEIARLFAPATSAEAGKVDLIADLLRVTFPFLLFVSLTALAGGALNAYGRFALPAATPMILNLCMIAAAWWLAPLLEVPVMALAIAILVAGVVQLLVQFPALRRLDLLVWPAWGGAHAGVRRILKLMVPTLFGSSVAQVNLLLDTVIAAFLIAGSQTWLAQTDRLLEFPLGIFGVALGTVILPALSRHHVDTDPAGFSRALDWGLRMALLIALPAMLGLLLLAEPILATLLQYGAFTAFDTQMVALSLMTVSFGLPAFVLIKVVAPAFYARQDTATPVKIGIVAMIANMGFNLAFLGTLLWWRAAEFAPGLSVFEKLAALPGLHLALSAASVASGWLNLLLLAWVLRRQGVYRAQPGWARHLIRLGLACTAMAAALWAGLQLWPEFGLYGWQGRSWRLAVLVGGGAAVFGLVMLALGFRPRDLREARD</sequence>
<feature type="transmembrane region" description="Helical" evidence="10">
    <location>
        <begin position="113"/>
        <end position="136"/>
    </location>
</feature>
<keyword evidence="2 10" id="KW-1003">Cell membrane</keyword>
<keyword evidence="6 10" id="KW-1133">Transmembrane helix</keyword>
<dbReference type="GO" id="GO:0071555">
    <property type="term" value="P:cell wall organization"/>
    <property type="evidence" value="ECO:0007669"/>
    <property type="project" value="UniProtKB-UniRule"/>
</dbReference>
<dbReference type="STRING" id="265719.SAMN04488509_10744"/>
<evidence type="ECO:0000256" key="7">
    <source>
        <dbReference type="ARBA" id="ARBA00023136"/>
    </source>
</evidence>
<dbReference type="NCBIfam" id="TIGR01695">
    <property type="entry name" value="murJ_mviN"/>
    <property type="match status" value="1"/>
</dbReference>
<accession>A0A1G6XN56</accession>
<feature type="transmembrane region" description="Helical" evidence="10">
    <location>
        <begin position="534"/>
        <end position="554"/>
    </location>
</feature>
<comment type="similarity">
    <text evidence="9 10 11">Belongs to the MurJ/MviN family.</text>
</comment>
<dbReference type="GO" id="GO:0015648">
    <property type="term" value="F:lipid-linked peptidoglycan transporter activity"/>
    <property type="evidence" value="ECO:0007669"/>
    <property type="project" value="UniProtKB-UniRule"/>
</dbReference>
<evidence type="ECO:0000313" key="13">
    <source>
        <dbReference type="EMBL" id="SDD78865.1"/>
    </source>
</evidence>
<feature type="region of interest" description="Disordered" evidence="12">
    <location>
        <begin position="1"/>
        <end position="27"/>
    </location>
</feature>
<keyword evidence="3 10" id="KW-0812">Transmembrane</keyword>
<evidence type="ECO:0000256" key="8">
    <source>
        <dbReference type="ARBA" id="ARBA00060041"/>
    </source>
</evidence>
<dbReference type="InterPro" id="IPR051050">
    <property type="entry name" value="Lipid_II_flippase_MurJ/MviN"/>
</dbReference>
<dbReference type="GO" id="GO:0005886">
    <property type="term" value="C:plasma membrane"/>
    <property type="evidence" value="ECO:0007669"/>
    <property type="project" value="UniProtKB-SubCell"/>
</dbReference>
<keyword evidence="10 11" id="KW-0813">Transport</keyword>
<evidence type="ECO:0000256" key="10">
    <source>
        <dbReference type="HAMAP-Rule" id="MF_02078"/>
    </source>
</evidence>
<evidence type="ECO:0000256" key="11">
    <source>
        <dbReference type="PIRNR" id="PIRNR002869"/>
    </source>
</evidence>
<dbReference type="PIRSF" id="PIRSF002869">
    <property type="entry name" value="MviN"/>
    <property type="match status" value="1"/>
</dbReference>
<dbReference type="Proteomes" id="UP000199603">
    <property type="component" value="Unassembled WGS sequence"/>
</dbReference>
<comment type="pathway">
    <text evidence="10">Cell wall biogenesis; peptidoglycan biosynthesis.</text>
</comment>
<feature type="transmembrane region" description="Helical" evidence="10">
    <location>
        <begin position="301"/>
        <end position="322"/>
    </location>
</feature>
<dbReference type="GO" id="GO:0008360">
    <property type="term" value="P:regulation of cell shape"/>
    <property type="evidence" value="ECO:0007669"/>
    <property type="project" value="UniProtKB-UniRule"/>
</dbReference>
<keyword evidence="14" id="KW-1185">Reference proteome</keyword>
<feature type="transmembrane region" description="Helical" evidence="10">
    <location>
        <begin position="416"/>
        <end position="438"/>
    </location>
</feature>
<dbReference type="InterPro" id="IPR004268">
    <property type="entry name" value="MurJ"/>
</dbReference>
<feature type="transmembrane region" description="Helical" evidence="10">
    <location>
        <begin position="214"/>
        <end position="233"/>
    </location>
</feature>
<gene>
    <name evidence="10" type="primary">murJ</name>
    <name evidence="13" type="ORF">SAMN04488509_10744</name>
</gene>
<feature type="transmembrane region" description="Helical" evidence="10">
    <location>
        <begin position="379"/>
        <end position="404"/>
    </location>
</feature>
<keyword evidence="10 11" id="KW-0961">Cell wall biogenesis/degradation</keyword>
<dbReference type="PANTHER" id="PTHR47019">
    <property type="entry name" value="LIPID II FLIPPASE MURJ"/>
    <property type="match status" value="1"/>
</dbReference>
<dbReference type="UniPathway" id="UPA00219"/>
<evidence type="ECO:0000256" key="2">
    <source>
        <dbReference type="ARBA" id="ARBA00022475"/>
    </source>
</evidence>
<evidence type="ECO:0000256" key="9">
    <source>
        <dbReference type="ARBA" id="ARBA00061532"/>
    </source>
</evidence>
<keyword evidence="4 10" id="KW-0133">Cell shape</keyword>
<feature type="transmembrane region" description="Helical" evidence="10">
    <location>
        <begin position="494"/>
        <end position="514"/>
    </location>
</feature>